<keyword evidence="8 14" id="KW-0347">Helicase</keyword>
<dbReference type="PROSITE" id="PS50051">
    <property type="entry name" value="MCM_2"/>
    <property type="match status" value="1"/>
</dbReference>
<accession>A0A7N5ZQQ4</accession>
<dbReference type="Gene3D" id="2.20.28.10">
    <property type="match status" value="1"/>
</dbReference>
<dbReference type="InterPro" id="IPR056575">
    <property type="entry name" value="WH_MCM3_C"/>
</dbReference>
<dbReference type="SMART" id="SM00350">
    <property type="entry name" value="MCM"/>
    <property type="match status" value="1"/>
</dbReference>
<evidence type="ECO:0000256" key="5">
    <source>
        <dbReference type="ARBA" id="ARBA00022705"/>
    </source>
</evidence>
<dbReference type="InterPro" id="IPR041562">
    <property type="entry name" value="MCM_lid"/>
</dbReference>
<dbReference type="Gene3D" id="3.30.1640.10">
    <property type="entry name" value="mini-chromosome maintenance (MCM) complex, chain A, domain 1"/>
    <property type="match status" value="1"/>
</dbReference>
<comment type="similarity">
    <text evidence="3 13">Belongs to the MCM family.</text>
</comment>
<dbReference type="EC" id="3.6.4.12" evidence="14"/>
<sequence>MATDVVDDREMREAQRDYLDFLDDDQDQGIYQSKVRDMISENKARLIVNINDLRRRNEARAAKLMNNAFEELLAFQRALKDLVASVDATYAKQFEEFFIGLEGSFGSKHVTPRTLTSRLLGSMVCVEGIITKCSLVRPKVVRSVHYCPATKKTMERKYTDMTSLDAFPSSAIYPTKDEENNPLETEFGLSIYKDHQTITVQEMPEKAPAGQLPRSVDIILDNDLVDMVKPGDRVQIVGTYRCLPGKKGGFTSGTFRTIMIACQVKQMSKEVSPNFSADDVAKIRNFSQTRSKDVFDQLARSLAPSIHGHEYIKKAILCMLLGGVEKVLENGSRIRGDINILLIGDPSVAKSQLLRYVLHTAPRAIPTTGRGSSGVGLTAAVTTDQETGERRLEAGAMVLADRGVVCIDEFDKMSDMDRTAIHEVMEQGRVTIAKAGIHARLNARCSVLAAANPVYGRYDQYKTPMENIGLQDSLLSRFDLLFIMLDQMDPEQDREISDHVLRMHRYRDPREQEGAAMALGGTVDVLATEDPDAIADDHEELQIYEKHNNLLHGSRRKKDKIVSKEFMRKYIHIAKAVTPVLTEEAANHIAEEYSRLRSQEQMGADIARTSPVTARTLETLIRLSTAHAKARMSKAVELEDSEVAVELVQFAYFKKVTRCVKAAQGRRVSQGSEPYSPYDFSEDQDVPEMESNQMLYFSVARLKEFKSSLFAVFQSAHAQSVKMKTLMSDINKQLEKRFTEPEVRAALARMQDDNQVMVADDIIFLI</sequence>
<evidence type="ECO:0000256" key="8">
    <source>
        <dbReference type="ARBA" id="ARBA00022806"/>
    </source>
</evidence>
<dbReference type="GO" id="GO:0005694">
    <property type="term" value="C:chromosome"/>
    <property type="evidence" value="ECO:0007669"/>
    <property type="project" value="UniProtKB-SubCell"/>
</dbReference>
<dbReference type="GO" id="GO:0016787">
    <property type="term" value="F:hydrolase activity"/>
    <property type="evidence" value="ECO:0007669"/>
    <property type="project" value="UniProtKB-KW"/>
</dbReference>
<dbReference type="Pfam" id="PF00493">
    <property type="entry name" value="MCM"/>
    <property type="match status" value="1"/>
</dbReference>
<dbReference type="Pfam" id="PF17855">
    <property type="entry name" value="MCM_lid"/>
    <property type="match status" value="1"/>
</dbReference>
<dbReference type="GO" id="GO:0005524">
    <property type="term" value="F:ATP binding"/>
    <property type="evidence" value="ECO:0007669"/>
    <property type="project" value="UniProtKB-UniRule"/>
</dbReference>
<dbReference type="GO" id="GO:0042555">
    <property type="term" value="C:MCM complex"/>
    <property type="evidence" value="ECO:0007669"/>
    <property type="project" value="UniProtKB-UniRule"/>
</dbReference>
<dbReference type="InterPro" id="IPR027417">
    <property type="entry name" value="P-loop_NTPase"/>
</dbReference>
<organism evidence="16 17">
    <name type="scientific">Anabas testudineus</name>
    <name type="common">Climbing perch</name>
    <name type="synonym">Anthias testudineus</name>
    <dbReference type="NCBI Taxonomy" id="64144"/>
    <lineage>
        <taxon>Eukaryota</taxon>
        <taxon>Metazoa</taxon>
        <taxon>Chordata</taxon>
        <taxon>Craniata</taxon>
        <taxon>Vertebrata</taxon>
        <taxon>Euteleostomi</taxon>
        <taxon>Actinopterygii</taxon>
        <taxon>Neopterygii</taxon>
        <taxon>Teleostei</taxon>
        <taxon>Neoteleostei</taxon>
        <taxon>Acanthomorphata</taxon>
        <taxon>Anabantaria</taxon>
        <taxon>Anabantiformes</taxon>
        <taxon>Anabantoidei</taxon>
        <taxon>Anabantidae</taxon>
        <taxon>Anabas</taxon>
    </lineage>
</organism>
<keyword evidence="5 14" id="KW-0235">DNA replication</keyword>
<dbReference type="GO" id="GO:0000727">
    <property type="term" value="P:double-strand break repair via break-induced replication"/>
    <property type="evidence" value="ECO:0007669"/>
    <property type="project" value="TreeGrafter"/>
</dbReference>
<dbReference type="InterPro" id="IPR008046">
    <property type="entry name" value="Mcm3"/>
</dbReference>
<dbReference type="AlphaFoldDB" id="A0A7N5ZQQ4"/>
<dbReference type="Ensembl" id="ENSATET00000063288.1">
    <property type="protein sequence ID" value="ENSATEP00000037550.1"/>
    <property type="gene ID" value="ENSATEG00000015894.2"/>
</dbReference>
<evidence type="ECO:0000256" key="2">
    <source>
        <dbReference type="ARBA" id="ARBA00004286"/>
    </source>
</evidence>
<dbReference type="Pfam" id="PF14551">
    <property type="entry name" value="MCM_N"/>
    <property type="match status" value="1"/>
</dbReference>
<dbReference type="InterPro" id="IPR003593">
    <property type="entry name" value="AAA+_ATPase"/>
</dbReference>
<evidence type="ECO:0000256" key="3">
    <source>
        <dbReference type="ARBA" id="ARBA00008010"/>
    </source>
</evidence>
<dbReference type="GO" id="GO:0003697">
    <property type="term" value="F:single-stranded DNA binding"/>
    <property type="evidence" value="ECO:0007669"/>
    <property type="project" value="TreeGrafter"/>
</dbReference>
<comment type="catalytic activity">
    <reaction evidence="14">
        <text>ATP + H2O = ADP + phosphate + H(+)</text>
        <dbReference type="Rhea" id="RHEA:13065"/>
        <dbReference type="ChEBI" id="CHEBI:15377"/>
        <dbReference type="ChEBI" id="CHEBI:15378"/>
        <dbReference type="ChEBI" id="CHEBI:30616"/>
        <dbReference type="ChEBI" id="CHEBI:43474"/>
        <dbReference type="ChEBI" id="CHEBI:456216"/>
        <dbReference type="EC" id="3.6.4.12"/>
    </reaction>
</comment>
<protein>
    <recommendedName>
        <fullName evidence="14">DNA replication licensing factor MCM3</fullName>
        <ecNumber evidence="14">3.6.4.12</ecNumber>
    </recommendedName>
</protein>
<reference evidence="16" key="1">
    <citation type="submission" date="2021-04" db="EMBL/GenBank/DDBJ databases">
        <authorList>
            <consortium name="Wellcome Sanger Institute Data Sharing"/>
        </authorList>
    </citation>
    <scope>NUCLEOTIDE SEQUENCE [LARGE SCALE GENOMIC DNA]</scope>
</reference>
<reference evidence="16" key="3">
    <citation type="submission" date="2025-09" db="UniProtKB">
        <authorList>
            <consortium name="Ensembl"/>
        </authorList>
    </citation>
    <scope>IDENTIFICATION</scope>
</reference>
<evidence type="ECO:0000256" key="6">
    <source>
        <dbReference type="ARBA" id="ARBA00022741"/>
    </source>
</evidence>
<dbReference type="FunFam" id="3.30.1640.10:FF:000002">
    <property type="entry name" value="DNA helicase"/>
    <property type="match status" value="1"/>
</dbReference>
<dbReference type="InterPro" id="IPR012340">
    <property type="entry name" value="NA-bd_OB-fold"/>
</dbReference>
<keyword evidence="9 13" id="KW-0067">ATP-binding</keyword>
<evidence type="ECO:0000256" key="12">
    <source>
        <dbReference type="ARBA" id="ARBA00023306"/>
    </source>
</evidence>
<dbReference type="GeneTree" id="ENSGT01150000286966"/>
<dbReference type="Pfam" id="PF23191">
    <property type="entry name" value="WHD_MCM3_C"/>
    <property type="match status" value="1"/>
</dbReference>
<keyword evidence="12" id="KW-0131">Cell cycle</keyword>
<dbReference type="Gene3D" id="3.40.50.300">
    <property type="entry name" value="P-loop containing nucleotide triphosphate hydrolases"/>
    <property type="match status" value="1"/>
</dbReference>
<dbReference type="InterPro" id="IPR033762">
    <property type="entry name" value="MCM_OB"/>
</dbReference>
<name>A0A7N5ZQQ4_ANATE</name>
<dbReference type="Pfam" id="PF17207">
    <property type="entry name" value="MCM_OB"/>
    <property type="match status" value="1"/>
</dbReference>
<comment type="subcellular location">
    <subcellularLocation>
        <location evidence="2">Chromosome</location>
    </subcellularLocation>
    <subcellularLocation>
        <location evidence="1 14">Nucleus</location>
    </subcellularLocation>
</comment>
<keyword evidence="10 13" id="KW-0238">DNA-binding</keyword>
<proteinExistence type="inferred from homology"/>
<dbReference type="InterPro" id="IPR018525">
    <property type="entry name" value="MCM_CS"/>
</dbReference>
<evidence type="ECO:0000256" key="11">
    <source>
        <dbReference type="ARBA" id="ARBA00023242"/>
    </source>
</evidence>
<dbReference type="PRINTS" id="PR01657">
    <property type="entry name" value="MCMFAMILY"/>
</dbReference>
<dbReference type="CDD" id="cd17754">
    <property type="entry name" value="MCM3"/>
    <property type="match status" value="1"/>
</dbReference>
<dbReference type="SUPFAM" id="SSF52540">
    <property type="entry name" value="P-loop containing nucleoside triphosphate hydrolases"/>
    <property type="match status" value="1"/>
</dbReference>
<dbReference type="Proteomes" id="UP000265040">
    <property type="component" value="Chromosome 24"/>
</dbReference>
<dbReference type="Gene3D" id="2.40.50.140">
    <property type="entry name" value="Nucleic acid-binding proteins"/>
    <property type="match status" value="1"/>
</dbReference>
<dbReference type="InterPro" id="IPR027925">
    <property type="entry name" value="MCM_N"/>
</dbReference>
<keyword evidence="6 13" id="KW-0547">Nucleotide-binding</keyword>
<dbReference type="GO" id="GO:0017116">
    <property type="term" value="F:single-stranded DNA helicase activity"/>
    <property type="evidence" value="ECO:0007669"/>
    <property type="project" value="TreeGrafter"/>
</dbReference>
<dbReference type="PRINTS" id="PR01659">
    <property type="entry name" value="MCMPROTEIN3"/>
</dbReference>
<feature type="domain" description="MCM C-terminal AAA(+) ATPase" evidence="15">
    <location>
        <begin position="294"/>
        <end position="500"/>
    </location>
</feature>
<gene>
    <name evidence="16" type="primary">MCM3</name>
</gene>
<keyword evidence="7 14" id="KW-0378">Hydrolase</keyword>
<evidence type="ECO:0000313" key="16">
    <source>
        <dbReference type="Ensembl" id="ENSATEP00000037550.1"/>
    </source>
</evidence>
<keyword evidence="11 14" id="KW-0539">Nucleus</keyword>
<dbReference type="PANTHER" id="PTHR11630">
    <property type="entry name" value="DNA REPLICATION LICENSING FACTOR MCM FAMILY MEMBER"/>
    <property type="match status" value="1"/>
</dbReference>
<keyword evidence="4" id="KW-0158">Chromosome</keyword>
<evidence type="ECO:0000256" key="1">
    <source>
        <dbReference type="ARBA" id="ARBA00004123"/>
    </source>
</evidence>
<dbReference type="GO" id="GO:0006271">
    <property type="term" value="P:DNA strand elongation involved in DNA replication"/>
    <property type="evidence" value="ECO:0007669"/>
    <property type="project" value="TreeGrafter"/>
</dbReference>
<dbReference type="SMART" id="SM00382">
    <property type="entry name" value="AAA"/>
    <property type="match status" value="1"/>
</dbReference>
<evidence type="ECO:0000256" key="7">
    <source>
        <dbReference type="ARBA" id="ARBA00022801"/>
    </source>
</evidence>
<dbReference type="InterPro" id="IPR001208">
    <property type="entry name" value="MCM_dom"/>
</dbReference>
<dbReference type="GO" id="GO:0005634">
    <property type="term" value="C:nucleus"/>
    <property type="evidence" value="ECO:0007669"/>
    <property type="project" value="UniProtKB-SubCell"/>
</dbReference>
<evidence type="ECO:0000256" key="4">
    <source>
        <dbReference type="ARBA" id="ARBA00022454"/>
    </source>
</evidence>
<evidence type="ECO:0000256" key="14">
    <source>
        <dbReference type="RuleBase" id="RU368061"/>
    </source>
</evidence>
<evidence type="ECO:0000256" key="9">
    <source>
        <dbReference type="ARBA" id="ARBA00022840"/>
    </source>
</evidence>
<comment type="function">
    <text evidence="14">Acts as component of the MCM2-7 complex (MCM complex) which is the replicative helicase essential for 'once per cell cycle' DNA replication initiation and elongation in eukaryotic cells. The active ATPase sites in the MCM2-7 ring are formed through the interaction surfaces of two neighboring subunits such that a critical structure of a conserved arginine finger motif is provided in trans relative to the ATP-binding site of the Walker A box of the adjacent subunit. The six ATPase active sites, however, are likely to contribute differentially to the complex helicase activity.</text>
</comment>
<evidence type="ECO:0000313" key="17">
    <source>
        <dbReference type="Proteomes" id="UP000265040"/>
    </source>
</evidence>
<evidence type="ECO:0000256" key="10">
    <source>
        <dbReference type="ARBA" id="ARBA00023125"/>
    </source>
</evidence>
<reference evidence="16" key="2">
    <citation type="submission" date="2025-08" db="UniProtKB">
        <authorList>
            <consortium name="Ensembl"/>
        </authorList>
    </citation>
    <scope>IDENTIFICATION</scope>
</reference>
<dbReference type="SUPFAM" id="SSF50249">
    <property type="entry name" value="Nucleic acid-binding proteins"/>
    <property type="match status" value="1"/>
</dbReference>
<dbReference type="FunFam" id="2.20.28.10:FF:000006">
    <property type="entry name" value="DNA helicase"/>
    <property type="match status" value="1"/>
</dbReference>
<dbReference type="InterPro" id="IPR031327">
    <property type="entry name" value="MCM"/>
</dbReference>
<dbReference type="PROSITE" id="PS00847">
    <property type="entry name" value="MCM_1"/>
    <property type="match status" value="1"/>
</dbReference>
<dbReference type="GO" id="GO:1902975">
    <property type="term" value="P:mitotic DNA replication initiation"/>
    <property type="evidence" value="ECO:0007669"/>
    <property type="project" value="TreeGrafter"/>
</dbReference>
<comment type="subunit">
    <text evidence="14">Component of the MCM2-7 complex.</text>
</comment>
<evidence type="ECO:0000259" key="15">
    <source>
        <dbReference type="PROSITE" id="PS50051"/>
    </source>
</evidence>
<evidence type="ECO:0000256" key="13">
    <source>
        <dbReference type="RuleBase" id="RU004070"/>
    </source>
</evidence>
<keyword evidence="17" id="KW-1185">Reference proteome</keyword>
<dbReference type="PANTHER" id="PTHR11630:SF106">
    <property type="entry name" value="DNA REPLICATION LICENSING FACTOR MCM3"/>
    <property type="match status" value="1"/>
</dbReference>